<comment type="caution">
    <text evidence="2">The sequence shown here is derived from an EMBL/GenBank/DDBJ whole genome shotgun (WGS) entry which is preliminary data.</text>
</comment>
<gene>
    <name evidence="2" type="ORF">GCM10022295_89350</name>
</gene>
<feature type="compositionally biased region" description="Basic and acidic residues" evidence="1">
    <location>
        <begin position="67"/>
        <end position="79"/>
    </location>
</feature>
<evidence type="ECO:0008006" key="4">
    <source>
        <dbReference type="Google" id="ProtNLM"/>
    </source>
</evidence>
<accession>A0ABP6YYX7</accession>
<reference evidence="3" key="1">
    <citation type="journal article" date="2019" name="Int. J. Syst. Evol. Microbiol.">
        <title>The Global Catalogue of Microorganisms (GCM) 10K type strain sequencing project: providing services to taxonomists for standard genome sequencing and annotation.</title>
        <authorList>
            <consortium name="The Broad Institute Genomics Platform"/>
            <consortium name="The Broad Institute Genome Sequencing Center for Infectious Disease"/>
            <person name="Wu L."/>
            <person name="Ma J."/>
        </authorList>
    </citation>
    <scope>NUCLEOTIDE SEQUENCE [LARGE SCALE GENOMIC DNA]</scope>
    <source>
        <strain evidence="3">JCM 17656</strain>
    </source>
</reference>
<feature type="region of interest" description="Disordered" evidence="1">
    <location>
        <begin position="67"/>
        <end position="102"/>
    </location>
</feature>
<name>A0ABP6YYX7_9ACTN</name>
<organism evidence="2 3">
    <name type="scientific">Streptomyces osmaniensis</name>
    <dbReference type="NCBI Taxonomy" id="593134"/>
    <lineage>
        <taxon>Bacteria</taxon>
        <taxon>Bacillati</taxon>
        <taxon>Actinomycetota</taxon>
        <taxon>Actinomycetes</taxon>
        <taxon>Kitasatosporales</taxon>
        <taxon>Streptomycetaceae</taxon>
        <taxon>Streptomyces</taxon>
    </lineage>
</organism>
<proteinExistence type="predicted"/>
<protein>
    <recommendedName>
        <fullName evidence="4">Integrase catalytic domain-containing protein</fullName>
    </recommendedName>
</protein>
<dbReference type="EMBL" id="BAABCE010000033">
    <property type="protein sequence ID" value="GAA3594046.1"/>
    <property type="molecule type" value="Genomic_DNA"/>
</dbReference>
<dbReference type="Proteomes" id="UP001500707">
    <property type="component" value="Unassembled WGS sequence"/>
</dbReference>
<evidence type="ECO:0000313" key="2">
    <source>
        <dbReference type="EMBL" id="GAA3594046.1"/>
    </source>
</evidence>
<keyword evidence="3" id="KW-1185">Reference proteome</keyword>
<evidence type="ECO:0000313" key="3">
    <source>
        <dbReference type="Proteomes" id="UP001500707"/>
    </source>
</evidence>
<feature type="compositionally biased region" description="Polar residues" evidence="1">
    <location>
        <begin position="80"/>
        <end position="89"/>
    </location>
</feature>
<evidence type="ECO:0000256" key="1">
    <source>
        <dbReference type="SAM" id="MobiDB-lite"/>
    </source>
</evidence>
<sequence>MLNNVWRSRPLRKPQCHRHRFRTRAEARLKIATWIADFYNTRRRYSQAGGLPPVKFEQMIRQQREAAREKCKAARDRTLRSQGLTSPIPITSHERPAVVPAE</sequence>